<dbReference type="AlphaFoldDB" id="A0A7S2LMM2"/>
<evidence type="ECO:0000256" key="8">
    <source>
        <dbReference type="SAM" id="MobiDB-lite"/>
    </source>
</evidence>
<evidence type="ECO:0000256" key="6">
    <source>
        <dbReference type="ARBA" id="ARBA00023187"/>
    </source>
</evidence>
<feature type="domain" description="Pre-mRNA processing factor 4 (PRP4)-like" evidence="10">
    <location>
        <begin position="128"/>
        <end position="153"/>
    </location>
</feature>
<dbReference type="Gene3D" id="1.20.940.10">
    <property type="entry name" value="Functional domain of the splicing factor Prp18"/>
    <property type="match status" value="1"/>
</dbReference>
<dbReference type="PANTHER" id="PTHR13007">
    <property type="entry name" value="PRE-MRNA SPLICING FACTOR-RELATED"/>
    <property type="match status" value="1"/>
</dbReference>
<dbReference type="Gene3D" id="4.10.280.110">
    <property type="entry name" value="Pre-mRNA processing factor 4 domain"/>
    <property type="match status" value="1"/>
</dbReference>
<dbReference type="SUPFAM" id="SSF158230">
    <property type="entry name" value="PRP4-like"/>
    <property type="match status" value="1"/>
</dbReference>
<evidence type="ECO:0000256" key="5">
    <source>
        <dbReference type="ARBA" id="ARBA00022728"/>
    </source>
</evidence>
<dbReference type="SUPFAM" id="SSF47938">
    <property type="entry name" value="Functional domain of the splicing factor Prp18"/>
    <property type="match status" value="1"/>
</dbReference>
<comment type="similarity">
    <text evidence="2">Belongs to the PRP18 family.</text>
</comment>
<organism evidence="11">
    <name type="scientific">Leptocylindrus danicus</name>
    <dbReference type="NCBI Taxonomy" id="163516"/>
    <lineage>
        <taxon>Eukaryota</taxon>
        <taxon>Sar</taxon>
        <taxon>Stramenopiles</taxon>
        <taxon>Ochrophyta</taxon>
        <taxon>Bacillariophyta</taxon>
        <taxon>Coscinodiscophyceae</taxon>
        <taxon>Chaetocerotophycidae</taxon>
        <taxon>Leptocylindrales</taxon>
        <taxon>Leptocylindraceae</taxon>
        <taxon>Leptocylindrus</taxon>
    </lineage>
</organism>
<feature type="region of interest" description="Disordered" evidence="8">
    <location>
        <begin position="183"/>
        <end position="216"/>
    </location>
</feature>
<dbReference type="Pfam" id="PF08799">
    <property type="entry name" value="PRP4"/>
    <property type="match status" value="1"/>
</dbReference>
<dbReference type="PANTHER" id="PTHR13007:SF19">
    <property type="entry name" value="PRE-MRNA-SPLICING FACTOR 18"/>
    <property type="match status" value="1"/>
</dbReference>
<dbReference type="GO" id="GO:0005682">
    <property type="term" value="C:U5 snRNP"/>
    <property type="evidence" value="ECO:0007669"/>
    <property type="project" value="TreeGrafter"/>
</dbReference>
<dbReference type="GO" id="GO:0071021">
    <property type="term" value="C:U2-type post-spliceosomal complex"/>
    <property type="evidence" value="ECO:0007669"/>
    <property type="project" value="TreeGrafter"/>
</dbReference>
<dbReference type="EMBL" id="HBGY01031355">
    <property type="protein sequence ID" value="CAD9609725.1"/>
    <property type="molecule type" value="Transcribed_RNA"/>
</dbReference>
<dbReference type="Pfam" id="PF02840">
    <property type="entry name" value="Prp18"/>
    <property type="match status" value="1"/>
</dbReference>
<dbReference type="GO" id="GO:0046540">
    <property type="term" value="C:U4/U6 x U5 tri-snRNP complex"/>
    <property type="evidence" value="ECO:0007669"/>
    <property type="project" value="TreeGrafter"/>
</dbReference>
<dbReference type="GO" id="GO:0000350">
    <property type="term" value="P:generation of catalytic spliceosome for second transesterification step"/>
    <property type="evidence" value="ECO:0007669"/>
    <property type="project" value="TreeGrafter"/>
</dbReference>
<evidence type="ECO:0000259" key="10">
    <source>
        <dbReference type="Pfam" id="PF08799"/>
    </source>
</evidence>
<evidence type="ECO:0000256" key="3">
    <source>
        <dbReference type="ARBA" id="ARBA00018242"/>
    </source>
</evidence>
<sequence>MDLLKAEMARKRKTVETLKKQQTSKKSKYIKARELRELEEKQELDQLNNAKTAAAVANRELAAKNDSDVSAVKNTPAKINENGSGGKKVKQSSKSSDQQSSSTSSTKTQSKAKLDSPSIRNIDAKQAIQELRELGLPVRLFAEKDEDRLYRLEEARNAARAVNSSTSEMDEFRLGSGHGIRNPFLGSGKDADDDYNGAKDAKANAVGDPGDDDDDEVDEMDDHKRIYRFFKGLLKGWENELAMRPDAVKRSAKGKVETKTLKQCKDYIRPLFKQCKKRTLPADIMAHIVKIVNFCEAGEFVKAHDSYMDVAIGRAAWPIGVTMVGIHARSGREKIESGKVAHAMNSELQRKYLTSIKRLMTFCQNTRKDVAPSKKVMN</sequence>
<evidence type="ECO:0000256" key="1">
    <source>
        <dbReference type="ARBA" id="ARBA00004123"/>
    </source>
</evidence>
<reference evidence="11" key="1">
    <citation type="submission" date="2021-01" db="EMBL/GenBank/DDBJ databases">
        <authorList>
            <person name="Corre E."/>
            <person name="Pelletier E."/>
            <person name="Niang G."/>
            <person name="Scheremetjew M."/>
            <person name="Finn R."/>
            <person name="Kale V."/>
            <person name="Holt S."/>
            <person name="Cochrane G."/>
            <person name="Meng A."/>
            <person name="Brown T."/>
            <person name="Cohen L."/>
        </authorList>
    </citation>
    <scope>NUCLEOTIDE SEQUENCE</scope>
    <source>
        <strain evidence="11">B650</strain>
    </source>
</reference>
<dbReference type="InterPro" id="IPR004098">
    <property type="entry name" value="Prp18"/>
</dbReference>
<evidence type="ECO:0000313" key="11">
    <source>
        <dbReference type="EMBL" id="CAD9609725.1"/>
    </source>
</evidence>
<keyword evidence="7" id="KW-0539">Nucleus</keyword>
<dbReference type="InterPro" id="IPR039979">
    <property type="entry name" value="PRPF18"/>
</dbReference>
<keyword evidence="5" id="KW-0747">Spliceosome</keyword>
<accession>A0A7S2LMM2</accession>
<feature type="compositionally biased region" description="Basic and acidic residues" evidence="8">
    <location>
        <begin position="1"/>
        <end position="19"/>
    </location>
</feature>
<evidence type="ECO:0000256" key="7">
    <source>
        <dbReference type="ARBA" id="ARBA00023242"/>
    </source>
</evidence>
<comment type="subcellular location">
    <subcellularLocation>
        <location evidence="1">Nucleus</location>
    </subcellularLocation>
</comment>
<evidence type="ECO:0000256" key="4">
    <source>
        <dbReference type="ARBA" id="ARBA00022664"/>
    </source>
</evidence>
<evidence type="ECO:0000259" key="9">
    <source>
        <dbReference type="Pfam" id="PF02840"/>
    </source>
</evidence>
<feature type="region of interest" description="Disordered" evidence="8">
    <location>
        <begin position="61"/>
        <end position="120"/>
    </location>
</feature>
<proteinExistence type="inferred from homology"/>
<gene>
    <name evidence="11" type="ORF">LDAN0321_LOCUS19543</name>
</gene>
<dbReference type="InterPro" id="IPR036285">
    <property type="entry name" value="PRP4-like_sf"/>
</dbReference>
<protein>
    <recommendedName>
        <fullName evidence="3">Pre-mRNA-splicing factor 18</fullName>
    </recommendedName>
</protein>
<keyword evidence="4" id="KW-0507">mRNA processing</keyword>
<feature type="domain" description="Prp18" evidence="9">
    <location>
        <begin position="228"/>
        <end position="366"/>
    </location>
</feature>
<keyword evidence="6" id="KW-0508">mRNA splicing</keyword>
<feature type="region of interest" description="Disordered" evidence="8">
    <location>
        <begin position="1"/>
        <end position="28"/>
    </location>
</feature>
<feature type="compositionally biased region" description="Low complexity" evidence="8">
    <location>
        <begin position="92"/>
        <end position="111"/>
    </location>
</feature>
<dbReference type="InterPro" id="IPR014906">
    <property type="entry name" value="PRP4-like"/>
</dbReference>
<name>A0A7S2LMM2_9STRA</name>
<evidence type="ECO:0000256" key="2">
    <source>
        <dbReference type="ARBA" id="ARBA00008137"/>
    </source>
</evidence>